<accession>A0ABQ2YVE3</accession>
<sequence length="72" mass="7535">MVVDEPSEKPAPAPAATAGRGPCPRPPCLRLAAFASGVFDHLAKHPAHLTYDVIITRPCRAYMAGRADGGPL</sequence>
<comment type="caution">
    <text evidence="2">The sequence shown here is derived from an EMBL/GenBank/DDBJ whole genome shotgun (WGS) entry which is preliminary data.</text>
</comment>
<dbReference type="Proteomes" id="UP000659223">
    <property type="component" value="Unassembled WGS sequence"/>
</dbReference>
<evidence type="ECO:0000256" key="1">
    <source>
        <dbReference type="SAM" id="MobiDB-lite"/>
    </source>
</evidence>
<organism evidence="2 3">
    <name type="scientific">Streptomyces hiroshimensis</name>
    <dbReference type="NCBI Taxonomy" id="66424"/>
    <lineage>
        <taxon>Bacteria</taxon>
        <taxon>Bacillati</taxon>
        <taxon>Actinomycetota</taxon>
        <taxon>Actinomycetes</taxon>
        <taxon>Kitasatosporales</taxon>
        <taxon>Streptomycetaceae</taxon>
        <taxon>Streptomyces</taxon>
    </lineage>
</organism>
<evidence type="ECO:0000313" key="2">
    <source>
        <dbReference type="EMBL" id="GGX93618.1"/>
    </source>
</evidence>
<dbReference type="EMBL" id="BMUT01000009">
    <property type="protein sequence ID" value="GGX93618.1"/>
    <property type="molecule type" value="Genomic_DNA"/>
</dbReference>
<reference evidence="3" key="1">
    <citation type="journal article" date="2019" name="Int. J. Syst. Evol. Microbiol.">
        <title>The Global Catalogue of Microorganisms (GCM) 10K type strain sequencing project: providing services to taxonomists for standard genome sequencing and annotation.</title>
        <authorList>
            <consortium name="The Broad Institute Genomics Platform"/>
            <consortium name="The Broad Institute Genome Sequencing Center for Infectious Disease"/>
            <person name="Wu L."/>
            <person name="Ma J."/>
        </authorList>
    </citation>
    <scope>NUCLEOTIDE SEQUENCE [LARGE SCALE GENOMIC DNA]</scope>
    <source>
        <strain evidence="3">JCM 4586</strain>
    </source>
</reference>
<evidence type="ECO:0000313" key="3">
    <source>
        <dbReference type="Proteomes" id="UP000659223"/>
    </source>
</evidence>
<protein>
    <submittedName>
        <fullName evidence="2">Uncharacterized protein</fullName>
    </submittedName>
</protein>
<name>A0ABQ2YVE3_9ACTN</name>
<feature type="compositionally biased region" description="Low complexity" evidence="1">
    <location>
        <begin position="14"/>
        <end position="23"/>
    </location>
</feature>
<gene>
    <name evidence="2" type="ORF">GCM10010324_44520</name>
</gene>
<keyword evidence="3" id="KW-1185">Reference proteome</keyword>
<proteinExistence type="predicted"/>
<feature type="region of interest" description="Disordered" evidence="1">
    <location>
        <begin position="1"/>
        <end position="23"/>
    </location>
</feature>